<dbReference type="AlphaFoldDB" id="A0AAV8ZTC2"/>
<dbReference type="Gene3D" id="2.40.70.10">
    <property type="entry name" value="Acid Proteases"/>
    <property type="match status" value="1"/>
</dbReference>
<comment type="caution">
    <text evidence="1">The sequence shown here is derived from an EMBL/GenBank/DDBJ whole genome shotgun (WGS) entry which is preliminary data.</text>
</comment>
<sequence length="269" mass="30002">MCKINGHEFNGYVDTECQVVAIRESEARQLNLVWDEANQMYVTGYAGGRARTLGTATAVVEVDLIKADTPIVVVPDELQKMAVLIGQPFINRANQVLVVNNGRLRLFDSSLSQLPEIDKLPTPEKVKLLAKKNVSVAPNHLGVVRCVHDSKYNGDLFIELRKTMEPCKEYVLPHCVVSAGEAYVPILNVSDHTLNFMKRQVIARGVPCSLNTSNDADPKVNIRKVDTVNLPKFTLTDILPNLNNDLTNDNKLKILHKLNNYRDAFAQNI</sequence>
<evidence type="ECO:0000313" key="2">
    <source>
        <dbReference type="Proteomes" id="UP001162156"/>
    </source>
</evidence>
<protein>
    <submittedName>
        <fullName evidence="1">Uncharacterized protein</fullName>
    </submittedName>
</protein>
<accession>A0AAV8ZTC2</accession>
<reference evidence="1" key="1">
    <citation type="journal article" date="2023" name="Insect Mol. Biol.">
        <title>Genome sequencing provides insights into the evolution of gene families encoding plant cell wall-degrading enzymes in longhorned beetles.</title>
        <authorList>
            <person name="Shin N.R."/>
            <person name="Okamura Y."/>
            <person name="Kirsch R."/>
            <person name="Pauchet Y."/>
        </authorList>
    </citation>
    <scope>NUCLEOTIDE SEQUENCE</scope>
    <source>
        <strain evidence="1">RBIC_L_NR</strain>
    </source>
</reference>
<proteinExistence type="predicted"/>
<dbReference type="SUPFAM" id="SSF50630">
    <property type="entry name" value="Acid proteases"/>
    <property type="match status" value="1"/>
</dbReference>
<evidence type="ECO:0000313" key="1">
    <source>
        <dbReference type="EMBL" id="KAJ8969751.1"/>
    </source>
</evidence>
<keyword evidence="2" id="KW-1185">Reference proteome</keyword>
<gene>
    <name evidence="1" type="ORF">NQ314_001585</name>
</gene>
<dbReference type="Proteomes" id="UP001162156">
    <property type="component" value="Unassembled WGS sequence"/>
</dbReference>
<dbReference type="EMBL" id="JANEYF010000465">
    <property type="protein sequence ID" value="KAJ8969751.1"/>
    <property type="molecule type" value="Genomic_DNA"/>
</dbReference>
<dbReference type="InterPro" id="IPR021109">
    <property type="entry name" value="Peptidase_aspartic_dom_sf"/>
</dbReference>
<dbReference type="Pfam" id="PF13975">
    <property type="entry name" value="gag-asp_proteas"/>
    <property type="match status" value="1"/>
</dbReference>
<name>A0AAV8ZTC2_9CUCU</name>
<organism evidence="1 2">
    <name type="scientific">Rhamnusium bicolor</name>
    <dbReference type="NCBI Taxonomy" id="1586634"/>
    <lineage>
        <taxon>Eukaryota</taxon>
        <taxon>Metazoa</taxon>
        <taxon>Ecdysozoa</taxon>
        <taxon>Arthropoda</taxon>
        <taxon>Hexapoda</taxon>
        <taxon>Insecta</taxon>
        <taxon>Pterygota</taxon>
        <taxon>Neoptera</taxon>
        <taxon>Endopterygota</taxon>
        <taxon>Coleoptera</taxon>
        <taxon>Polyphaga</taxon>
        <taxon>Cucujiformia</taxon>
        <taxon>Chrysomeloidea</taxon>
        <taxon>Cerambycidae</taxon>
        <taxon>Lepturinae</taxon>
        <taxon>Rhagiini</taxon>
        <taxon>Rhamnusium</taxon>
    </lineage>
</organism>